<dbReference type="InterPro" id="IPR036624">
    <property type="entry name" value="Hcp1-lik_sf"/>
</dbReference>
<comment type="caution">
    <text evidence="1">The sequence shown here is derived from an EMBL/GenBank/DDBJ whole genome shotgun (WGS) entry which is preliminary data.</text>
</comment>
<dbReference type="PANTHER" id="PTHR36152">
    <property type="entry name" value="CYTOPLASMIC PROTEIN-RELATED"/>
    <property type="match status" value="1"/>
</dbReference>
<accession>A0A840BL82</accession>
<proteinExistence type="predicted"/>
<dbReference type="Pfam" id="PF05638">
    <property type="entry name" value="T6SS_HCP"/>
    <property type="match status" value="1"/>
</dbReference>
<dbReference type="AlphaFoldDB" id="A0A840BL82"/>
<dbReference type="NCBIfam" id="TIGR03344">
    <property type="entry name" value="VI_effect_Hcp1"/>
    <property type="match status" value="1"/>
</dbReference>
<dbReference type="PANTHER" id="PTHR36152:SF5">
    <property type="entry name" value="PROTEIN HCP1"/>
    <property type="match status" value="1"/>
</dbReference>
<evidence type="ECO:0000313" key="1">
    <source>
        <dbReference type="EMBL" id="MBB4011646.1"/>
    </source>
</evidence>
<dbReference type="InterPro" id="IPR008514">
    <property type="entry name" value="T6SS_Hcp"/>
</dbReference>
<gene>
    <name evidence="1" type="ORF">GGR36_000954</name>
</gene>
<dbReference type="InterPro" id="IPR053165">
    <property type="entry name" value="HSI-I_assembly_Hcp1"/>
</dbReference>
<sequence length="163" mass="17963">MSQRDMFAKIEGTKQGVIKGESVDPQHPDEIHVLSWAWGMDASQEALGTRSGRTSMQELEITKRVDSATTPLMAALRNNELIKKLTLTVRKSGGVDALDYFSITLEKARITHQRIEGGNEADSTVLSEVIRVGFQKIAVQYQPQTKSGGSRGAMIFETDVQPD</sequence>
<evidence type="ECO:0000313" key="2">
    <source>
        <dbReference type="Proteomes" id="UP000561045"/>
    </source>
</evidence>
<dbReference type="Proteomes" id="UP000561045">
    <property type="component" value="Unassembled WGS sequence"/>
</dbReference>
<dbReference type="Gene3D" id="2.30.110.20">
    <property type="entry name" value="Hcp1-like"/>
    <property type="match status" value="1"/>
</dbReference>
<dbReference type="EMBL" id="JACIET010000001">
    <property type="protein sequence ID" value="MBB4011646.1"/>
    <property type="molecule type" value="Genomic_DNA"/>
</dbReference>
<organism evidence="1 2">
    <name type="scientific">Niveibacterium umoris</name>
    <dbReference type="NCBI Taxonomy" id="1193620"/>
    <lineage>
        <taxon>Bacteria</taxon>
        <taxon>Pseudomonadati</taxon>
        <taxon>Pseudomonadota</taxon>
        <taxon>Betaproteobacteria</taxon>
        <taxon>Rhodocyclales</taxon>
        <taxon>Rhodocyclaceae</taxon>
        <taxon>Niveibacterium</taxon>
    </lineage>
</organism>
<dbReference type="SUPFAM" id="SSF141452">
    <property type="entry name" value="Hcp1-like"/>
    <property type="match status" value="1"/>
</dbReference>
<name>A0A840BL82_9RHOO</name>
<reference evidence="1 2" key="1">
    <citation type="submission" date="2020-08" db="EMBL/GenBank/DDBJ databases">
        <title>Genomic Encyclopedia of Type Strains, Phase IV (KMG-IV): sequencing the most valuable type-strain genomes for metagenomic binning, comparative biology and taxonomic classification.</title>
        <authorList>
            <person name="Goeker M."/>
        </authorList>
    </citation>
    <scope>NUCLEOTIDE SEQUENCE [LARGE SCALE GENOMIC DNA]</scope>
    <source>
        <strain evidence="1 2">DSM 106739</strain>
    </source>
</reference>
<keyword evidence="2" id="KW-1185">Reference proteome</keyword>
<protein>
    <submittedName>
        <fullName evidence="1">Type VI secretion system secreted protein Hcp</fullName>
    </submittedName>
</protein>
<dbReference type="RefSeq" id="WP_183632435.1">
    <property type="nucleotide sequence ID" value="NZ_BAABLE010000011.1"/>
</dbReference>